<dbReference type="EMBL" id="CCXS01000001">
    <property type="protein sequence ID" value="CEG24325.1"/>
    <property type="molecule type" value="Genomic_DNA"/>
</dbReference>
<keyword evidence="11" id="KW-1185">Reference proteome</keyword>
<gene>
    <name evidence="9 10" type="primary">fliQ</name>
    <name evidence="10" type="ORF">BN1080_03347</name>
</gene>
<keyword evidence="7 9" id="KW-0472">Membrane</keyword>
<dbReference type="InterPro" id="IPR006305">
    <property type="entry name" value="FliQ"/>
</dbReference>
<accession>A0A098ER99</accession>
<comment type="similarity">
    <text evidence="2 9">Belongs to the FliQ/MopD/SpaQ family.</text>
</comment>
<keyword evidence="8 9" id="KW-0975">Bacterial flagellum</keyword>
<dbReference type="InterPro" id="IPR002191">
    <property type="entry name" value="Bac_export_3"/>
</dbReference>
<dbReference type="OrthoDB" id="9806440at2"/>
<keyword evidence="5 9" id="KW-0812">Transmembrane</keyword>
<dbReference type="Pfam" id="PF01313">
    <property type="entry name" value="Bac_export_3"/>
    <property type="match status" value="1"/>
</dbReference>
<dbReference type="GO" id="GO:0005886">
    <property type="term" value="C:plasma membrane"/>
    <property type="evidence" value="ECO:0007669"/>
    <property type="project" value="UniProtKB-SubCell"/>
</dbReference>
<keyword evidence="6 9" id="KW-1133">Transmembrane helix</keyword>
<evidence type="ECO:0000256" key="4">
    <source>
        <dbReference type="ARBA" id="ARBA00022475"/>
    </source>
</evidence>
<dbReference type="PANTHER" id="PTHR34040">
    <property type="entry name" value="FLAGELLAR BIOSYNTHETIC PROTEIN FLIQ"/>
    <property type="match status" value="1"/>
</dbReference>
<protein>
    <recommendedName>
        <fullName evidence="3 9">Flagellar biosynthetic protein FliQ</fullName>
    </recommendedName>
</protein>
<dbReference type="PRINTS" id="PR00952">
    <property type="entry name" value="TYPE3IMQPROT"/>
</dbReference>
<sequence length="89" mass="9945">MTPDVVIKLAEQSIYMILIISAPLLLIALGVGLLVSIFQAMTQIQEQTLAFIPKILAVFLSIIIFGPWMLTLLLDFTRDLFQQLPQMIG</sequence>
<dbReference type="AlphaFoldDB" id="A0A098ER99"/>
<dbReference type="PIRSF" id="PIRSF004669">
    <property type="entry name" value="FliQ"/>
    <property type="match status" value="1"/>
</dbReference>
<dbReference type="RefSeq" id="WP_052653855.1">
    <property type="nucleotide sequence ID" value="NZ_CCXS01000001.1"/>
</dbReference>
<evidence type="ECO:0000256" key="2">
    <source>
        <dbReference type="ARBA" id="ARBA00006156"/>
    </source>
</evidence>
<proteinExistence type="inferred from homology"/>
<keyword evidence="10" id="KW-0969">Cilium</keyword>
<feature type="transmembrane region" description="Helical" evidence="9">
    <location>
        <begin position="14"/>
        <end position="37"/>
    </location>
</feature>
<evidence type="ECO:0000256" key="8">
    <source>
        <dbReference type="ARBA" id="ARBA00023143"/>
    </source>
</evidence>
<reference evidence="10 11" key="1">
    <citation type="submission" date="2014-09" db="EMBL/GenBank/DDBJ databases">
        <authorList>
            <person name="Urmite Genomes Urmite Genomes"/>
        </authorList>
    </citation>
    <scope>NUCLEOTIDE SEQUENCE [LARGE SCALE GENOMIC DNA]</scope>
    <source>
        <strain evidence="10 11">ES2</strain>
    </source>
</reference>
<evidence type="ECO:0000256" key="7">
    <source>
        <dbReference type="ARBA" id="ARBA00023136"/>
    </source>
</evidence>
<dbReference type="PANTHER" id="PTHR34040:SF2">
    <property type="entry name" value="FLAGELLAR BIOSYNTHETIC PROTEIN FLIQ"/>
    <property type="match status" value="1"/>
</dbReference>
<name>A0A098ER99_9BACL</name>
<keyword evidence="10" id="KW-0282">Flagellum</keyword>
<evidence type="ECO:0000256" key="6">
    <source>
        <dbReference type="ARBA" id="ARBA00022989"/>
    </source>
</evidence>
<keyword evidence="4 9" id="KW-1003">Cell membrane</keyword>
<dbReference type="STRING" id="1499687.BN1080_03347"/>
<dbReference type="InterPro" id="IPR006306">
    <property type="entry name" value="T3SS_HrpO"/>
</dbReference>
<evidence type="ECO:0000256" key="3">
    <source>
        <dbReference type="ARBA" id="ARBA00021718"/>
    </source>
</evidence>
<organism evidence="10 11">
    <name type="scientific">Planococcus massiliensis</name>
    <dbReference type="NCBI Taxonomy" id="1499687"/>
    <lineage>
        <taxon>Bacteria</taxon>
        <taxon>Bacillati</taxon>
        <taxon>Bacillota</taxon>
        <taxon>Bacilli</taxon>
        <taxon>Bacillales</taxon>
        <taxon>Caryophanaceae</taxon>
        <taxon>Planococcus</taxon>
    </lineage>
</organism>
<dbReference type="NCBIfam" id="TIGR01402">
    <property type="entry name" value="fliQ"/>
    <property type="match status" value="1"/>
</dbReference>
<evidence type="ECO:0000313" key="11">
    <source>
        <dbReference type="Proteomes" id="UP000043699"/>
    </source>
</evidence>
<dbReference type="GO" id="GO:0009425">
    <property type="term" value="C:bacterial-type flagellum basal body"/>
    <property type="evidence" value="ECO:0007669"/>
    <property type="project" value="UniProtKB-SubCell"/>
</dbReference>
<evidence type="ECO:0000313" key="10">
    <source>
        <dbReference type="EMBL" id="CEG24325.1"/>
    </source>
</evidence>
<comment type="function">
    <text evidence="9">Role in flagellar biosynthesis.</text>
</comment>
<dbReference type="Proteomes" id="UP000043699">
    <property type="component" value="Unassembled WGS sequence"/>
</dbReference>
<comment type="subcellular location">
    <subcellularLocation>
        <location evidence="1 9">Cell membrane</location>
        <topology evidence="1">Multi-pass membrane protein</topology>
    </subcellularLocation>
    <subcellularLocation>
        <location evidence="9">Bacterial flagellum basal body</location>
    </subcellularLocation>
</comment>
<evidence type="ECO:0000256" key="1">
    <source>
        <dbReference type="ARBA" id="ARBA00004651"/>
    </source>
</evidence>
<keyword evidence="10" id="KW-0966">Cell projection</keyword>
<dbReference type="GO" id="GO:0009306">
    <property type="term" value="P:protein secretion"/>
    <property type="evidence" value="ECO:0007669"/>
    <property type="project" value="InterPro"/>
</dbReference>
<evidence type="ECO:0000256" key="9">
    <source>
        <dbReference type="RuleBase" id="RU364090"/>
    </source>
</evidence>
<feature type="transmembrane region" description="Helical" evidence="9">
    <location>
        <begin position="49"/>
        <end position="70"/>
    </location>
</feature>
<evidence type="ECO:0000256" key="5">
    <source>
        <dbReference type="ARBA" id="ARBA00022692"/>
    </source>
</evidence>
<dbReference type="NCBIfam" id="TIGR01403">
    <property type="entry name" value="fliQ_rel_III"/>
    <property type="match status" value="1"/>
</dbReference>
<dbReference type="GO" id="GO:0044780">
    <property type="term" value="P:bacterial-type flagellum assembly"/>
    <property type="evidence" value="ECO:0007669"/>
    <property type="project" value="InterPro"/>
</dbReference>